<organism evidence="1 2">
    <name type="scientific">Pseudodonghicola flavimaris</name>
    <dbReference type="NCBI Taxonomy" id="3050036"/>
    <lineage>
        <taxon>Bacteria</taxon>
        <taxon>Pseudomonadati</taxon>
        <taxon>Pseudomonadota</taxon>
        <taxon>Alphaproteobacteria</taxon>
        <taxon>Rhodobacterales</taxon>
        <taxon>Paracoccaceae</taxon>
        <taxon>Pseudodonghicola</taxon>
    </lineage>
</organism>
<gene>
    <name evidence="1" type="ORF">QO033_00190</name>
</gene>
<dbReference type="EMBL" id="JASNJD010000001">
    <property type="protein sequence ID" value="MDK3016069.1"/>
    <property type="molecule type" value="Genomic_DNA"/>
</dbReference>
<evidence type="ECO:0000313" key="1">
    <source>
        <dbReference type="EMBL" id="MDK3016069.1"/>
    </source>
</evidence>
<protein>
    <submittedName>
        <fullName evidence="1">DUF6151 family protein</fullName>
    </submittedName>
</protein>
<dbReference type="RefSeq" id="WP_284478895.1">
    <property type="nucleotide sequence ID" value="NZ_JASNJD010000001.1"/>
</dbReference>
<proteinExistence type="predicted"/>
<sequence>MADGSPGPAAPDFRCRCGTLHGHLSPKGLRRGTHVACFCADCRANELAHGQPDPAPEPVGLFQLSAQEIRFDGGFDQLALMQLSPKGLYRWYARCCDTPMFNTLSSPALSFAAIRTACLDDPARLGPLRGRAFVPQAAGKPKMEGLVPVIRGFAVRALAGRLTGGWRRSPFFDAAGAPIVSPRVLSRTERAALYDR</sequence>
<keyword evidence="2" id="KW-1185">Reference proteome</keyword>
<dbReference type="InterPro" id="IPR046149">
    <property type="entry name" value="DUF6151"/>
</dbReference>
<accession>A0ABT7EUP3</accession>
<name>A0ABT7EUP3_9RHOB</name>
<dbReference type="InterPro" id="IPR011057">
    <property type="entry name" value="Mss4-like_sf"/>
</dbReference>
<dbReference type="Pfam" id="PF19648">
    <property type="entry name" value="DUF6151"/>
    <property type="match status" value="1"/>
</dbReference>
<comment type="caution">
    <text evidence="1">The sequence shown here is derived from an EMBL/GenBank/DDBJ whole genome shotgun (WGS) entry which is preliminary data.</text>
</comment>
<dbReference type="Gene3D" id="3.90.1590.10">
    <property type="entry name" value="glutathione-dependent formaldehyde- activating enzyme (gfa)"/>
    <property type="match status" value="1"/>
</dbReference>
<reference evidence="1 2" key="1">
    <citation type="submission" date="2023-05" db="EMBL/GenBank/DDBJ databases">
        <title>Pseudodonghicola sp. nov.</title>
        <authorList>
            <person name="Huang J."/>
        </authorList>
    </citation>
    <scope>NUCLEOTIDE SEQUENCE [LARGE SCALE GENOMIC DNA]</scope>
    <source>
        <strain evidence="1 2">IC7</strain>
    </source>
</reference>
<evidence type="ECO:0000313" key="2">
    <source>
        <dbReference type="Proteomes" id="UP001243757"/>
    </source>
</evidence>
<dbReference type="Proteomes" id="UP001243757">
    <property type="component" value="Unassembled WGS sequence"/>
</dbReference>
<dbReference type="SUPFAM" id="SSF51316">
    <property type="entry name" value="Mss4-like"/>
    <property type="match status" value="1"/>
</dbReference>